<dbReference type="PANTHER" id="PTHR30136">
    <property type="entry name" value="HELIX-TURN-HELIX TRANSCRIPTIONAL REGULATOR, ICLR FAMILY"/>
    <property type="match status" value="1"/>
</dbReference>
<dbReference type="PANTHER" id="PTHR30136:SF35">
    <property type="entry name" value="HTH-TYPE TRANSCRIPTIONAL REGULATOR RV1719"/>
    <property type="match status" value="1"/>
</dbReference>
<dbReference type="eggNOG" id="COG1414">
    <property type="taxonomic scope" value="Bacteria"/>
</dbReference>
<dbReference type="GO" id="GO:0045892">
    <property type="term" value="P:negative regulation of DNA-templated transcription"/>
    <property type="evidence" value="ECO:0007669"/>
    <property type="project" value="TreeGrafter"/>
</dbReference>
<evidence type="ECO:0000259" key="1">
    <source>
        <dbReference type="PROSITE" id="PS51077"/>
    </source>
</evidence>
<gene>
    <name evidence="2" type="ordered locus">Bcav_2835</name>
</gene>
<dbReference type="InterPro" id="IPR005471">
    <property type="entry name" value="Tscrpt_reg_IclR_N"/>
</dbReference>
<reference evidence="2 3" key="1">
    <citation type="journal article" date="2009" name="Stand. Genomic Sci.">
        <title>Complete genome sequence of Beutenbergia cavernae type strain (HKI 0122).</title>
        <authorList>
            <person name="Land M."/>
            <person name="Pukall R."/>
            <person name="Abt B."/>
            <person name="Goker M."/>
            <person name="Rohde M."/>
            <person name="Glavina Del Rio T."/>
            <person name="Tice H."/>
            <person name="Copeland A."/>
            <person name="Cheng J.F."/>
            <person name="Lucas S."/>
            <person name="Chen F."/>
            <person name="Nolan M."/>
            <person name="Bruce D."/>
            <person name="Goodwin L."/>
            <person name="Pitluck S."/>
            <person name="Ivanova N."/>
            <person name="Mavromatis K."/>
            <person name="Ovchinnikova G."/>
            <person name="Pati A."/>
            <person name="Chen A."/>
            <person name="Palaniappan K."/>
            <person name="Hauser L."/>
            <person name="Chang Y.J."/>
            <person name="Jefferies C.C."/>
            <person name="Saunders E."/>
            <person name="Brettin T."/>
            <person name="Detter J.C."/>
            <person name="Han C."/>
            <person name="Chain P."/>
            <person name="Bristow J."/>
            <person name="Eisen J.A."/>
            <person name="Markowitz V."/>
            <person name="Hugenholtz P."/>
            <person name="Kyrpides N.C."/>
            <person name="Klenk H.P."/>
            <person name="Lapidus A."/>
        </authorList>
    </citation>
    <scope>NUCLEOTIDE SEQUENCE [LARGE SCALE GENOMIC DNA]</scope>
    <source>
        <strain evidence="3">ATCC BAA-8 / DSM 12333 / NBRC 16432</strain>
    </source>
</reference>
<feature type="domain" description="HTH iclR-type" evidence="1">
    <location>
        <begin position="12"/>
        <end position="80"/>
    </location>
</feature>
<dbReference type="InterPro" id="IPR050707">
    <property type="entry name" value="HTH_MetabolicPath_Reg"/>
</dbReference>
<dbReference type="GO" id="GO:0003677">
    <property type="term" value="F:DNA binding"/>
    <property type="evidence" value="ECO:0007669"/>
    <property type="project" value="InterPro"/>
</dbReference>
<dbReference type="EMBL" id="CP001618">
    <property type="protein sequence ID" value="ACQ81080.1"/>
    <property type="molecule type" value="Genomic_DNA"/>
</dbReference>
<evidence type="ECO:0000313" key="3">
    <source>
        <dbReference type="Proteomes" id="UP000007962"/>
    </source>
</evidence>
<dbReference type="PROSITE" id="PS51077">
    <property type="entry name" value="HTH_ICLR"/>
    <property type="match status" value="1"/>
</dbReference>
<dbReference type="STRING" id="471853.Bcav_2835"/>
<dbReference type="Gene3D" id="1.10.10.10">
    <property type="entry name" value="Winged helix-like DNA-binding domain superfamily/Winged helix DNA-binding domain"/>
    <property type="match status" value="1"/>
</dbReference>
<dbReference type="GO" id="GO:0003700">
    <property type="term" value="F:DNA-binding transcription factor activity"/>
    <property type="evidence" value="ECO:0007669"/>
    <property type="project" value="TreeGrafter"/>
</dbReference>
<dbReference type="AlphaFoldDB" id="C5BYW5"/>
<proteinExistence type="predicted"/>
<dbReference type="SMART" id="SM00346">
    <property type="entry name" value="HTH_ICLR"/>
    <property type="match status" value="1"/>
</dbReference>
<dbReference type="KEGG" id="bcv:Bcav_2835"/>
<sequence length="253" mass="27482">MTVPQLPGATRNQALARGLHVLQMVVDEDAPLTGTEVARRLGVHQSSASRILATLTEIGYLRKNDAGAFAPDYGVFALASAATRVSLLRTARGPIEAFAADHPDFMLAMSMLWRDELIYLLRVRHGTETVTFWSGHFPFNVSVLALKLVLDLPEEEALEILRASRRRDGWGGDPAVVADTEEGVLAAARELLADDVLILENWLAPHHIAGAIDLVTPEPHPVALALVDVTGSVGPDKLKVLLHQARRAVEQSF</sequence>
<accession>C5BYW5</accession>
<dbReference type="InterPro" id="IPR036390">
    <property type="entry name" value="WH_DNA-bd_sf"/>
</dbReference>
<dbReference type="RefSeq" id="WP_015883320.1">
    <property type="nucleotide sequence ID" value="NC_012669.1"/>
</dbReference>
<evidence type="ECO:0000313" key="2">
    <source>
        <dbReference type="EMBL" id="ACQ81080.1"/>
    </source>
</evidence>
<dbReference type="HOGENOM" id="CLU_1096962_0_0_11"/>
<organism evidence="2 3">
    <name type="scientific">Beutenbergia cavernae (strain ATCC BAA-8 / DSM 12333 / CCUG 43141 / JCM 11478 / NBRC 16432 / NCIMB 13614 / HKI 0122)</name>
    <dbReference type="NCBI Taxonomy" id="471853"/>
    <lineage>
        <taxon>Bacteria</taxon>
        <taxon>Bacillati</taxon>
        <taxon>Actinomycetota</taxon>
        <taxon>Actinomycetes</taxon>
        <taxon>Micrococcales</taxon>
        <taxon>Beutenbergiaceae</taxon>
        <taxon>Beutenbergia</taxon>
    </lineage>
</organism>
<dbReference type="Proteomes" id="UP000007962">
    <property type="component" value="Chromosome"/>
</dbReference>
<dbReference type="SUPFAM" id="SSF46785">
    <property type="entry name" value="Winged helix' DNA-binding domain"/>
    <property type="match status" value="1"/>
</dbReference>
<dbReference type="Pfam" id="PF09339">
    <property type="entry name" value="HTH_IclR"/>
    <property type="match status" value="1"/>
</dbReference>
<name>C5BYW5_BEUC1</name>
<dbReference type="OrthoDB" id="9807558at2"/>
<protein>
    <submittedName>
        <fullName evidence="2">Transcriptional regulator, IclR family</fullName>
    </submittedName>
</protein>
<keyword evidence="3" id="KW-1185">Reference proteome</keyword>
<dbReference type="InterPro" id="IPR036388">
    <property type="entry name" value="WH-like_DNA-bd_sf"/>
</dbReference>